<keyword evidence="3" id="KW-1185">Reference proteome</keyword>
<dbReference type="Proteomes" id="UP000760545">
    <property type="component" value="Unassembled WGS sequence"/>
</dbReference>
<dbReference type="SUPFAM" id="SSF53448">
    <property type="entry name" value="Nucleotide-diphospho-sugar transferases"/>
    <property type="match status" value="1"/>
</dbReference>
<protein>
    <submittedName>
        <fullName evidence="2">Glycosyltransferase family 2 protein</fullName>
    </submittedName>
</protein>
<name>A0ABX1D6S2_9FLAO</name>
<gene>
    <name evidence="2" type="ORF">HC176_00935</name>
</gene>
<evidence type="ECO:0000259" key="1">
    <source>
        <dbReference type="Pfam" id="PF00535"/>
    </source>
</evidence>
<dbReference type="InterPro" id="IPR001173">
    <property type="entry name" value="Glyco_trans_2-like"/>
</dbReference>
<dbReference type="InterPro" id="IPR029044">
    <property type="entry name" value="Nucleotide-diphossugar_trans"/>
</dbReference>
<dbReference type="PANTHER" id="PTHR22916:SF3">
    <property type="entry name" value="UDP-GLCNAC:BETAGAL BETA-1,3-N-ACETYLGLUCOSAMINYLTRANSFERASE-LIKE PROTEIN 1"/>
    <property type="match status" value="1"/>
</dbReference>
<evidence type="ECO:0000313" key="3">
    <source>
        <dbReference type="Proteomes" id="UP000760545"/>
    </source>
</evidence>
<proteinExistence type="predicted"/>
<reference evidence="2 3" key="1">
    <citation type="submission" date="2020-03" db="EMBL/GenBank/DDBJ databases">
        <title>Tamlana sp. nov, isolated from XXX.</title>
        <authorList>
            <person name="Cao W.R."/>
        </authorList>
    </citation>
    <scope>NUCLEOTIDE SEQUENCE [LARGE SCALE GENOMIC DNA]</scope>
    <source>
        <strain evidence="2 3">HST1-43</strain>
    </source>
</reference>
<evidence type="ECO:0000313" key="2">
    <source>
        <dbReference type="EMBL" id="NJX14050.1"/>
    </source>
</evidence>
<comment type="caution">
    <text evidence="2">The sequence shown here is derived from an EMBL/GenBank/DDBJ whole genome shotgun (WGS) entry which is preliminary data.</text>
</comment>
<dbReference type="Gene3D" id="3.90.550.10">
    <property type="entry name" value="Spore Coat Polysaccharide Biosynthesis Protein SpsA, Chain A"/>
    <property type="match status" value="1"/>
</dbReference>
<organism evidence="2 3">
    <name type="scientific">Tamlana crocina</name>
    <dbReference type="NCBI Taxonomy" id="393006"/>
    <lineage>
        <taxon>Bacteria</taxon>
        <taxon>Pseudomonadati</taxon>
        <taxon>Bacteroidota</taxon>
        <taxon>Flavobacteriia</taxon>
        <taxon>Flavobacteriales</taxon>
        <taxon>Flavobacteriaceae</taxon>
        <taxon>Tamlana</taxon>
    </lineage>
</organism>
<dbReference type="PANTHER" id="PTHR22916">
    <property type="entry name" value="GLYCOSYLTRANSFERASE"/>
    <property type="match status" value="1"/>
</dbReference>
<dbReference type="Pfam" id="PF00535">
    <property type="entry name" value="Glycos_transf_2"/>
    <property type="match status" value="1"/>
</dbReference>
<feature type="domain" description="Glycosyltransferase 2-like" evidence="1">
    <location>
        <begin position="9"/>
        <end position="137"/>
    </location>
</feature>
<accession>A0ABX1D6S2</accession>
<dbReference type="RefSeq" id="WP_167916304.1">
    <property type="nucleotide sequence ID" value="NZ_JAAVJS010000001.1"/>
</dbReference>
<dbReference type="CDD" id="cd00761">
    <property type="entry name" value="Glyco_tranf_GTA_type"/>
    <property type="match status" value="1"/>
</dbReference>
<dbReference type="EMBL" id="JAAVJS010000001">
    <property type="protein sequence ID" value="NJX14050.1"/>
    <property type="molecule type" value="Genomic_DNA"/>
</dbReference>
<sequence length="250" mass="29063">MSTNTPLVSVITACYNSEKYISETITSVLNQTYQNWEMLLVDDCSSDNTISVIETLQKSDSRIKLFQLNENSGAAVARNKAINEAKGEFIAFLDSDDKWFPLKLEKQIRFMLHNGYNLTHTAYQWVDESGNSLNKILNPPQVLSYRDMLYSNKIGCLTAIYNRTKLGKVYMPLIRKRQDYALWLKILKTGEQAYALPEVLSQYRITNHSMSNNKFDLIKWNWKLLRQVERLPVLKSAYYLVWHVIIKMKG</sequence>